<evidence type="ECO:0000313" key="3">
    <source>
        <dbReference type="EMBL" id="KAL2270684.1"/>
    </source>
</evidence>
<evidence type="ECO:0000256" key="2">
    <source>
        <dbReference type="SAM" id="Phobius"/>
    </source>
</evidence>
<feature type="region of interest" description="Disordered" evidence="1">
    <location>
        <begin position="300"/>
        <end position="385"/>
    </location>
</feature>
<dbReference type="Pfam" id="PF11911">
    <property type="entry name" value="DUF3429"/>
    <property type="match status" value="1"/>
</dbReference>
<sequence>MTPSLARRHFVSLSPSLSSVRRPGVPDRAGPFSYSASLATRPPLQPSKIDKDFERQAARKKLECRPEEVTTTSSVRQLVEPSQAAPSDDVDILVGVKNDMQSIKETFALSAVPRRAYVLGLAGTLPFLATSMATVFLSWNLNTELPTRSFLLNRILFDHDAATYWLSILEPIQVGYGAVIISFLGAVHWGLELGEKQPAHDRTRLRYTVGFLSPVIAWPTMFMPVEWALITQFLAFCGLYSFDYRSTVRGWTPPWYSTYRFVLTGVVGSAIVISLIVRAKIGEAGKEHTPAVALQDRVQGIGRPCDDGQRRDWAKEEEHERTRIREERKKEKKRREDELSRQEKIGKKDGSRDDGKQDKTSESPGRKMVQNEQEETKDRSLAGDK</sequence>
<feature type="compositionally biased region" description="Basic and acidic residues" evidence="1">
    <location>
        <begin position="374"/>
        <end position="385"/>
    </location>
</feature>
<feature type="transmembrane region" description="Helical" evidence="2">
    <location>
        <begin position="116"/>
        <end position="139"/>
    </location>
</feature>
<keyword evidence="4" id="KW-1185">Reference proteome</keyword>
<dbReference type="PANTHER" id="PTHR15887">
    <property type="entry name" value="TRANSMEMBRANE PROTEIN 69"/>
    <property type="match status" value="1"/>
</dbReference>
<proteinExistence type="predicted"/>
<evidence type="ECO:0008006" key="5">
    <source>
        <dbReference type="Google" id="ProtNLM"/>
    </source>
</evidence>
<organism evidence="3 4">
    <name type="scientific">Remersonia thermophila</name>
    <dbReference type="NCBI Taxonomy" id="72144"/>
    <lineage>
        <taxon>Eukaryota</taxon>
        <taxon>Fungi</taxon>
        <taxon>Dikarya</taxon>
        <taxon>Ascomycota</taxon>
        <taxon>Pezizomycotina</taxon>
        <taxon>Sordariomycetes</taxon>
        <taxon>Sordariomycetidae</taxon>
        <taxon>Sordariales</taxon>
        <taxon>Sordariales incertae sedis</taxon>
        <taxon>Remersonia</taxon>
    </lineage>
</organism>
<gene>
    <name evidence="3" type="ORF">VTJ83DRAFT_55</name>
</gene>
<dbReference type="EMBL" id="JAZGUE010000001">
    <property type="protein sequence ID" value="KAL2270684.1"/>
    <property type="molecule type" value="Genomic_DNA"/>
</dbReference>
<reference evidence="3 4" key="1">
    <citation type="journal article" date="2024" name="Commun. Biol.">
        <title>Comparative genomic analysis of thermophilic fungi reveals convergent evolutionary adaptations and gene losses.</title>
        <authorList>
            <person name="Steindorff A.S."/>
            <person name="Aguilar-Pontes M.V."/>
            <person name="Robinson A.J."/>
            <person name="Andreopoulos B."/>
            <person name="LaButti K."/>
            <person name="Kuo A."/>
            <person name="Mondo S."/>
            <person name="Riley R."/>
            <person name="Otillar R."/>
            <person name="Haridas S."/>
            <person name="Lipzen A."/>
            <person name="Grimwood J."/>
            <person name="Schmutz J."/>
            <person name="Clum A."/>
            <person name="Reid I.D."/>
            <person name="Moisan M.C."/>
            <person name="Butler G."/>
            <person name="Nguyen T.T.M."/>
            <person name="Dewar K."/>
            <person name="Conant G."/>
            <person name="Drula E."/>
            <person name="Henrissat B."/>
            <person name="Hansel C."/>
            <person name="Singer S."/>
            <person name="Hutchinson M.I."/>
            <person name="de Vries R.P."/>
            <person name="Natvig D.O."/>
            <person name="Powell A.J."/>
            <person name="Tsang A."/>
            <person name="Grigoriev I.V."/>
        </authorList>
    </citation>
    <scope>NUCLEOTIDE SEQUENCE [LARGE SCALE GENOMIC DNA]</scope>
    <source>
        <strain evidence="3 4">ATCC 22073</strain>
    </source>
</reference>
<name>A0ABR4DK00_9PEZI</name>
<feature type="transmembrane region" description="Helical" evidence="2">
    <location>
        <begin position="174"/>
        <end position="194"/>
    </location>
</feature>
<accession>A0ABR4DK00</accession>
<comment type="caution">
    <text evidence="3">The sequence shown here is derived from an EMBL/GenBank/DDBJ whole genome shotgun (WGS) entry which is preliminary data.</text>
</comment>
<keyword evidence="2" id="KW-1133">Transmembrane helix</keyword>
<evidence type="ECO:0000256" key="1">
    <source>
        <dbReference type="SAM" id="MobiDB-lite"/>
    </source>
</evidence>
<feature type="compositionally biased region" description="Basic and acidic residues" evidence="1">
    <location>
        <begin position="304"/>
        <end position="365"/>
    </location>
</feature>
<evidence type="ECO:0000313" key="4">
    <source>
        <dbReference type="Proteomes" id="UP001600064"/>
    </source>
</evidence>
<feature type="transmembrane region" description="Helical" evidence="2">
    <location>
        <begin position="215"/>
        <end position="241"/>
    </location>
</feature>
<dbReference type="GeneID" id="98126750"/>
<protein>
    <recommendedName>
        <fullName evidence="5">Mitochondrial inner membrane protein 1</fullName>
    </recommendedName>
</protein>
<feature type="region of interest" description="Disordered" evidence="1">
    <location>
        <begin position="16"/>
        <end position="47"/>
    </location>
</feature>
<dbReference type="InterPro" id="IPR021836">
    <property type="entry name" value="DUF3429"/>
</dbReference>
<keyword evidence="2" id="KW-0812">Transmembrane</keyword>
<dbReference type="Proteomes" id="UP001600064">
    <property type="component" value="Unassembled WGS sequence"/>
</dbReference>
<dbReference type="RefSeq" id="XP_070869408.1">
    <property type="nucleotide sequence ID" value="XM_071012106.1"/>
</dbReference>
<feature type="transmembrane region" description="Helical" evidence="2">
    <location>
        <begin position="261"/>
        <end position="279"/>
    </location>
</feature>
<dbReference type="PANTHER" id="PTHR15887:SF1">
    <property type="entry name" value="TRANSMEMBRANE PROTEIN 69"/>
    <property type="match status" value="1"/>
</dbReference>
<keyword evidence="2" id="KW-0472">Membrane</keyword>